<evidence type="ECO:0000313" key="9">
    <source>
        <dbReference type="EMBL" id="KKL11362.1"/>
    </source>
</evidence>
<dbReference type="PANTHER" id="PTHR33362:SF2">
    <property type="entry name" value="TRAP TRANSPORTER LARGE PERMEASE PROTEIN"/>
    <property type="match status" value="1"/>
</dbReference>
<feature type="transmembrane region" description="Helical" evidence="7">
    <location>
        <begin position="51"/>
        <end position="73"/>
    </location>
</feature>
<comment type="caution">
    <text evidence="9">The sequence shown here is derived from an EMBL/GenBank/DDBJ whole genome shotgun (WGS) entry which is preliminary data.</text>
</comment>
<dbReference type="InterPro" id="IPR010656">
    <property type="entry name" value="DctM"/>
</dbReference>
<comment type="subcellular location">
    <subcellularLocation>
        <location evidence="1">Cell inner membrane</location>
        <topology evidence="1">Multi-pass membrane protein</topology>
    </subcellularLocation>
</comment>
<dbReference type="GO" id="GO:0022857">
    <property type="term" value="F:transmembrane transporter activity"/>
    <property type="evidence" value="ECO:0007669"/>
    <property type="project" value="TreeGrafter"/>
</dbReference>
<proteinExistence type="predicted"/>
<evidence type="ECO:0000256" key="2">
    <source>
        <dbReference type="ARBA" id="ARBA00022475"/>
    </source>
</evidence>
<protein>
    <recommendedName>
        <fullName evidence="8">TRAP C4-dicarboxylate transport system permease DctM subunit domain-containing protein</fullName>
    </recommendedName>
</protein>
<evidence type="ECO:0000256" key="6">
    <source>
        <dbReference type="ARBA" id="ARBA00023136"/>
    </source>
</evidence>
<organism evidence="9">
    <name type="scientific">marine sediment metagenome</name>
    <dbReference type="NCBI Taxonomy" id="412755"/>
    <lineage>
        <taxon>unclassified sequences</taxon>
        <taxon>metagenomes</taxon>
        <taxon>ecological metagenomes</taxon>
    </lineage>
</organism>
<gene>
    <name evidence="9" type="ORF">LCGC14_2546600</name>
</gene>
<feature type="domain" description="TRAP C4-dicarboxylate transport system permease DctM subunit" evidence="8">
    <location>
        <begin position="9"/>
        <end position="92"/>
    </location>
</feature>
<dbReference type="Pfam" id="PF06808">
    <property type="entry name" value="DctM"/>
    <property type="match status" value="1"/>
</dbReference>
<evidence type="ECO:0000256" key="7">
    <source>
        <dbReference type="SAM" id="Phobius"/>
    </source>
</evidence>
<sequence length="94" mass="9962">MDLTAIVLIVCFFTLLFINVPISLCIALSTLAALLMHIDFTPATTTIAQQMAGGIDSFALLAIPFFILSGLIMGQGGIAKRLIECAMAMIGFLP</sequence>
<accession>A0A0F9BBX9</accession>
<dbReference type="PANTHER" id="PTHR33362">
    <property type="entry name" value="SIALIC ACID TRAP TRANSPORTER PERMEASE PROTEIN SIAT-RELATED"/>
    <property type="match status" value="1"/>
</dbReference>
<evidence type="ECO:0000259" key="8">
    <source>
        <dbReference type="Pfam" id="PF06808"/>
    </source>
</evidence>
<keyword evidence="3" id="KW-0997">Cell inner membrane</keyword>
<feature type="non-terminal residue" evidence="9">
    <location>
        <position position="94"/>
    </location>
</feature>
<evidence type="ECO:0000256" key="3">
    <source>
        <dbReference type="ARBA" id="ARBA00022519"/>
    </source>
</evidence>
<reference evidence="9" key="1">
    <citation type="journal article" date="2015" name="Nature">
        <title>Complex archaea that bridge the gap between prokaryotes and eukaryotes.</title>
        <authorList>
            <person name="Spang A."/>
            <person name="Saw J.H."/>
            <person name="Jorgensen S.L."/>
            <person name="Zaremba-Niedzwiedzka K."/>
            <person name="Martijn J."/>
            <person name="Lind A.E."/>
            <person name="van Eijk R."/>
            <person name="Schleper C."/>
            <person name="Guy L."/>
            <person name="Ettema T.J."/>
        </authorList>
    </citation>
    <scope>NUCLEOTIDE SEQUENCE</scope>
</reference>
<dbReference type="AlphaFoldDB" id="A0A0F9BBX9"/>
<name>A0A0F9BBX9_9ZZZZ</name>
<evidence type="ECO:0000256" key="1">
    <source>
        <dbReference type="ARBA" id="ARBA00004429"/>
    </source>
</evidence>
<keyword evidence="6 7" id="KW-0472">Membrane</keyword>
<keyword evidence="5 7" id="KW-1133">Transmembrane helix</keyword>
<dbReference type="InterPro" id="IPR004681">
    <property type="entry name" value="TRAP_DctM"/>
</dbReference>
<evidence type="ECO:0000256" key="4">
    <source>
        <dbReference type="ARBA" id="ARBA00022692"/>
    </source>
</evidence>
<keyword evidence="2" id="KW-1003">Cell membrane</keyword>
<dbReference type="GO" id="GO:0005886">
    <property type="term" value="C:plasma membrane"/>
    <property type="evidence" value="ECO:0007669"/>
    <property type="project" value="UniProtKB-SubCell"/>
</dbReference>
<keyword evidence="4 7" id="KW-0812">Transmembrane</keyword>
<dbReference type="EMBL" id="LAZR01041687">
    <property type="protein sequence ID" value="KKL11362.1"/>
    <property type="molecule type" value="Genomic_DNA"/>
</dbReference>
<evidence type="ECO:0000256" key="5">
    <source>
        <dbReference type="ARBA" id="ARBA00022989"/>
    </source>
</evidence>